<evidence type="ECO:0000259" key="3">
    <source>
        <dbReference type="PROSITE" id="PS50977"/>
    </source>
</evidence>
<evidence type="ECO:0000256" key="1">
    <source>
        <dbReference type="ARBA" id="ARBA00023125"/>
    </source>
</evidence>
<dbReference type="AlphaFoldDB" id="A0A433YDT8"/>
<sequence length="260" mass="30498">MMTHNESVREQILESANHIMNNEGVQALRISRIVSECKISKSTFYQHFSSKEELFDNIRDRGEIDLAEIRSMQNRIVAAAVEEFSKHTFQDIDMEDIARAAGITRSSLYRYFSNKEELLVASIHNEQDRRFQTLENLRKESDDPILFFELFMNYFDRYANDPNTSHLYATMIYYSKHNAQVKDGFDRLREYTVKLLQDNLEEGKRRGLYKQEVDSGVYAQMFFSVMSGINIHSPSTFSSVSRQFLEMMNKEIGIKCVKRD</sequence>
<protein>
    <submittedName>
        <fullName evidence="4">TetR/AcrR family transcriptional regulator</fullName>
    </submittedName>
</protein>
<comment type="caution">
    <text evidence="4">The sequence shown here is derived from an EMBL/GenBank/DDBJ whole genome shotgun (WGS) entry which is preliminary data.</text>
</comment>
<dbReference type="PANTHER" id="PTHR43479">
    <property type="entry name" value="ACREF/ENVCD OPERON REPRESSOR-RELATED"/>
    <property type="match status" value="1"/>
</dbReference>
<dbReference type="InterPro" id="IPR050624">
    <property type="entry name" value="HTH-type_Tx_Regulator"/>
</dbReference>
<evidence type="ECO:0000313" key="4">
    <source>
        <dbReference type="EMBL" id="RUT48010.1"/>
    </source>
</evidence>
<dbReference type="Gene3D" id="1.10.357.10">
    <property type="entry name" value="Tetracycline Repressor, domain 2"/>
    <property type="match status" value="2"/>
</dbReference>
<dbReference type="Pfam" id="PF00440">
    <property type="entry name" value="TetR_N"/>
    <property type="match status" value="2"/>
</dbReference>
<dbReference type="InterPro" id="IPR009057">
    <property type="entry name" value="Homeodomain-like_sf"/>
</dbReference>
<evidence type="ECO:0000313" key="5">
    <source>
        <dbReference type="Proteomes" id="UP000279446"/>
    </source>
</evidence>
<dbReference type="OrthoDB" id="9814703at2"/>
<dbReference type="InterPro" id="IPR036271">
    <property type="entry name" value="Tet_transcr_reg_TetR-rel_C_sf"/>
</dbReference>
<dbReference type="RefSeq" id="WP_127190429.1">
    <property type="nucleotide sequence ID" value="NZ_RZNY01000002.1"/>
</dbReference>
<gene>
    <name evidence="4" type="ORF">EJP82_02380</name>
</gene>
<dbReference type="PROSITE" id="PS50977">
    <property type="entry name" value="HTH_TETR_2"/>
    <property type="match status" value="2"/>
</dbReference>
<organism evidence="4 5">
    <name type="scientific">Paenibacillus anaericanus</name>
    <dbReference type="NCBI Taxonomy" id="170367"/>
    <lineage>
        <taxon>Bacteria</taxon>
        <taxon>Bacillati</taxon>
        <taxon>Bacillota</taxon>
        <taxon>Bacilli</taxon>
        <taxon>Bacillales</taxon>
        <taxon>Paenibacillaceae</taxon>
        <taxon>Paenibacillus</taxon>
    </lineage>
</organism>
<keyword evidence="5" id="KW-1185">Reference proteome</keyword>
<feature type="DNA-binding region" description="H-T-H motif" evidence="2">
    <location>
        <begin position="29"/>
        <end position="48"/>
    </location>
</feature>
<evidence type="ECO:0000256" key="2">
    <source>
        <dbReference type="PROSITE-ProRule" id="PRU00335"/>
    </source>
</evidence>
<proteinExistence type="predicted"/>
<keyword evidence="1 2" id="KW-0238">DNA-binding</keyword>
<dbReference type="Proteomes" id="UP000279446">
    <property type="component" value="Unassembled WGS sequence"/>
</dbReference>
<feature type="domain" description="HTH tetR-type" evidence="3">
    <location>
        <begin position="6"/>
        <end position="66"/>
    </location>
</feature>
<dbReference type="EMBL" id="RZNY01000002">
    <property type="protein sequence ID" value="RUT48010.1"/>
    <property type="molecule type" value="Genomic_DNA"/>
</dbReference>
<name>A0A433YDT8_9BACL</name>
<reference evidence="4 5" key="1">
    <citation type="submission" date="2018-12" db="EMBL/GenBank/DDBJ databases">
        <authorList>
            <person name="Sun L."/>
            <person name="Chen Z."/>
        </authorList>
    </citation>
    <scope>NUCLEOTIDE SEQUENCE [LARGE SCALE GENOMIC DNA]</scope>
    <source>
        <strain evidence="4 5">DSM 15890</strain>
    </source>
</reference>
<dbReference type="SUPFAM" id="SSF46689">
    <property type="entry name" value="Homeodomain-like"/>
    <property type="match status" value="2"/>
</dbReference>
<dbReference type="GO" id="GO:0003677">
    <property type="term" value="F:DNA binding"/>
    <property type="evidence" value="ECO:0007669"/>
    <property type="project" value="UniProtKB-UniRule"/>
</dbReference>
<feature type="DNA-binding region" description="H-T-H motif" evidence="2">
    <location>
        <begin position="93"/>
        <end position="112"/>
    </location>
</feature>
<feature type="domain" description="HTH tetR-type" evidence="3">
    <location>
        <begin position="70"/>
        <end position="130"/>
    </location>
</feature>
<dbReference type="InterPro" id="IPR001647">
    <property type="entry name" value="HTH_TetR"/>
</dbReference>
<dbReference type="SUPFAM" id="SSF48498">
    <property type="entry name" value="Tetracyclin repressor-like, C-terminal domain"/>
    <property type="match status" value="1"/>
</dbReference>
<dbReference type="PRINTS" id="PR00455">
    <property type="entry name" value="HTHTETR"/>
</dbReference>
<accession>A0A433YDT8</accession>
<dbReference type="PANTHER" id="PTHR43479:SF11">
    <property type="entry name" value="ACREF_ENVCD OPERON REPRESSOR-RELATED"/>
    <property type="match status" value="1"/>
</dbReference>
<dbReference type="Gene3D" id="1.10.10.60">
    <property type="entry name" value="Homeodomain-like"/>
    <property type="match status" value="1"/>
</dbReference>